<evidence type="ECO:0000313" key="5">
    <source>
        <dbReference type="EMBL" id="MCU6697706.1"/>
    </source>
</evidence>
<dbReference type="InterPro" id="IPR018060">
    <property type="entry name" value="HTH_AraC"/>
</dbReference>
<dbReference type="Proteomes" id="UP001652461">
    <property type="component" value="Unassembled WGS sequence"/>
</dbReference>
<dbReference type="Pfam" id="PF12833">
    <property type="entry name" value="HTH_18"/>
    <property type="match status" value="1"/>
</dbReference>
<dbReference type="SUPFAM" id="SSF46689">
    <property type="entry name" value="Homeodomain-like"/>
    <property type="match status" value="1"/>
</dbReference>
<evidence type="ECO:0000313" key="6">
    <source>
        <dbReference type="Proteomes" id="UP001652461"/>
    </source>
</evidence>
<comment type="caution">
    <text evidence="5">The sequence shown here is derived from an EMBL/GenBank/DDBJ whole genome shotgun (WGS) entry which is preliminary data.</text>
</comment>
<feature type="domain" description="HTH araC/xylS-type" evidence="4">
    <location>
        <begin position="246"/>
        <end position="343"/>
    </location>
</feature>
<dbReference type="RefSeq" id="WP_158364332.1">
    <property type="nucleotide sequence ID" value="NZ_JAOQKC010000018.1"/>
</dbReference>
<keyword evidence="6" id="KW-1185">Reference proteome</keyword>
<dbReference type="PANTHER" id="PTHR43280:SF28">
    <property type="entry name" value="HTH-TYPE TRANSCRIPTIONAL ACTIVATOR RHAS"/>
    <property type="match status" value="1"/>
</dbReference>
<protein>
    <submittedName>
        <fullName evidence="5">Helix-turn-helix domain-containing protein</fullName>
    </submittedName>
</protein>
<dbReference type="Gene3D" id="1.10.10.60">
    <property type="entry name" value="Homeodomain-like"/>
    <property type="match status" value="2"/>
</dbReference>
<evidence type="ECO:0000259" key="4">
    <source>
        <dbReference type="PROSITE" id="PS01124"/>
    </source>
</evidence>
<accession>A0ABT2RZG5</accession>
<dbReference type="InterPro" id="IPR037923">
    <property type="entry name" value="HTH-like"/>
</dbReference>
<proteinExistence type="predicted"/>
<name>A0ABT2RZG5_9FIRM</name>
<organism evidence="5 6">
    <name type="scientific">Laedolimicola ammoniilytica</name>
    <dbReference type="NCBI Taxonomy" id="2981771"/>
    <lineage>
        <taxon>Bacteria</taxon>
        <taxon>Bacillati</taxon>
        <taxon>Bacillota</taxon>
        <taxon>Clostridia</taxon>
        <taxon>Lachnospirales</taxon>
        <taxon>Lachnospiraceae</taxon>
        <taxon>Laedolimicola</taxon>
    </lineage>
</organism>
<dbReference type="EMBL" id="JAOQKC010000018">
    <property type="protein sequence ID" value="MCU6697706.1"/>
    <property type="molecule type" value="Genomic_DNA"/>
</dbReference>
<evidence type="ECO:0000256" key="3">
    <source>
        <dbReference type="ARBA" id="ARBA00023163"/>
    </source>
</evidence>
<dbReference type="PROSITE" id="PS01124">
    <property type="entry name" value="HTH_ARAC_FAMILY_2"/>
    <property type="match status" value="1"/>
</dbReference>
<gene>
    <name evidence="5" type="ORF">OCV63_12500</name>
</gene>
<sequence>MQLAEELYRIPIAPEHHLKMTYEQLNACDMDFDFISVIRDGKDFHKITQDLCISYQKFHQGHLTNLFFSHEHPVHLDLGDTELVSYYSDYIELRYIVSGYLTVEIEGEIASFTENEICFINSMAYHRESIRDSECLLVNICIDRDVFNEAFLGNVSISPLQKFLRKNIMMYSDRQHYLKFTPIKLEQLDSIQDSLFHIISEIRNKRPGYMDISKGYLIRLMDSLSSGYQYSFSRQENAIYEEKLFEAVSEYMKNNLSSVHMHALTENFHFQPNYFNNLIKKQTGKTYSEYLVFLRVERAKLLLESSNLNVEEIMWLIGYRNKGFFYKKFAETTGLSPSKYRAQARGK</sequence>
<dbReference type="SUPFAM" id="SSF51215">
    <property type="entry name" value="Regulatory protein AraC"/>
    <property type="match status" value="1"/>
</dbReference>
<dbReference type="InterPro" id="IPR009057">
    <property type="entry name" value="Homeodomain-like_sf"/>
</dbReference>
<keyword evidence="2" id="KW-0238">DNA-binding</keyword>
<reference evidence="5 6" key="1">
    <citation type="journal article" date="2021" name="ISME Commun">
        <title>Automated analysis of genomic sequences facilitates high-throughput and comprehensive description of bacteria.</title>
        <authorList>
            <person name="Hitch T.C.A."/>
        </authorList>
    </citation>
    <scope>NUCLEOTIDE SEQUENCE [LARGE SCALE GENOMIC DNA]</scope>
    <source>
        <strain evidence="5 6">Sanger_04</strain>
    </source>
</reference>
<keyword evidence="3" id="KW-0804">Transcription</keyword>
<dbReference type="SMART" id="SM00342">
    <property type="entry name" value="HTH_ARAC"/>
    <property type="match status" value="1"/>
</dbReference>
<dbReference type="PANTHER" id="PTHR43280">
    <property type="entry name" value="ARAC-FAMILY TRANSCRIPTIONAL REGULATOR"/>
    <property type="match status" value="1"/>
</dbReference>
<evidence type="ECO:0000256" key="1">
    <source>
        <dbReference type="ARBA" id="ARBA00023015"/>
    </source>
</evidence>
<keyword evidence="1" id="KW-0805">Transcription regulation</keyword>
<evidence type="ECO:0000256" key="2">
    <source>
        <dbReference type="ARBA" id="ARBA00023125"/>
    </source>
</evidence>